<comment type="caution">
    <text evidence="1">The sequence shown here is derived from an EMBL/GenBank/DDBJ whole genome shotgun (WGS) entry which is preliminary data.</text>
</comment>
<dbReference type="GO" id="GO:0043248">
    <property type="term" value="P:proteasome assembly"/>
    <property type="evidence" value="ECO:0007669"/>
    <property type="project" value="InterPro"/>
</dbReference>
<dbReference type="InterPro" id="IPR018788">
    <property type="entry name" value="Proteasome_assmbl_chp_3"/>
</dbReference>
<dbReference type="PANTHER" id="PTHR31051">
    <property type="entry name" value="PROTEASOME ASSEMBLY CHAPERONE 3"/>
    <property type="match status" value="1"/>
</dbReference>
<evidence type="ECO:0000313" key="1">
    <source>
        <dbReference type="EMBL" id="KAJ7219346.1"/>
    </source>
</evidence>
<evidence type="ECO:0000313" key="2">
    <source>
        <dbReference type="Proteomes" id="UP001219525"/>
    </source>
</evidence>
<dbReference type="EMBL" id="JARJCW010000011">
    <property type="protein sequence ID" value="KAJ7219346.1"/>
    <property type="molecule type" value="Genomic_DNA"/>
</dbReference>
<gene>
    <name evidence="1" type="ORF">GGX14DRAFT_516397</name>
</gene>
<evidence type="ECO:0008006" key="3">
    <source>
        <dbReference type="Google" id="ProtNLM"/>
    </source>
</evidence>
<dbReference type="AlphaFoldDB" id="A0AAD6VPT8"/>
<accession>A0AAD6VPT8</accession>
<keyword evidence="2" id="KW-1185">Reference proteome</keyword>
<dbReference type="InterPro" id="IPR053720">
    <property type="entry name" value="Psm_Assembly_Chaperone"/>
</dbReference>
<reference evidence="1" key="1">
    <citation type="submission" date="2023-03" db="EMBL/GenBank/DDBJ databases">
        <title>Massive genome expansion in bonnet fungi (Mycena s.s.) driven by repeated elements and novel gene families across ecological guilds.</title>
        <authorList>
            <consortium name="Lawrence Berkeley National Laboratory"/>
            <person name="Harder C.B."/>
            <person name="Miyauchi S."/>
            <person name="Viragh M."/>
            <person name="Kuo A."/>
            <person name="Thoen E."/>
            <person name="Andreopoulos B."/>
            <person name="Lu D."/>
            <person name="Skrede I."/>
            <person name="Drula E."/>
            <person name="Henrissat B."/>
            <person name="Morin E."/>
            <person name="Kohler A."/>
            <person name="Barry K."/>
            <person name="LaButti K."/>
            <person name="Morin E."/>
            <person name="Salamov A."/>
            <person name="Lipzen A."/>
            <person name="Mereny Z."/>
            <person name="Hegedus B."/>
            <person name="Baldrian P."/>
            <person name="Stursova M."/>
            <person name="Weitz H."/>
            <person name="Taylor A."/>
            <person name="Grigoriev I.V."/>
            <person name="Nagy L.G."/>
            <person name="Martin F."/>
            <person name="Kauserud H."/>
        </authorList>
    </citation>
    <scope>NUCLEOTIDE SEQUENCE</scope>
    <source>
        <strain evidence="1">9144</strain>
    </source>
</reference>
<dbReference type="PANTHER" id="PTHR31051:SF1">
    <property type="entry name" value="PROTEASOME ASSEMBLY CHAPERONE 3"/>
    <property type="match status" value="1"/>
</dbReference>
<organism evidence="1 2">
    <name type="scientific">Mycena pura</name>
    <dbReference type="NCBI Taxonomy" id="153505"/>
    <lineage>
        <taxon>Eukaryota</taxon>
        <taxon>Fungi</taxon>
        <taxon>Dikarya</taxon>
        <taxon>Basidiomycota</taxon>
        <taxon>Agaricomycotina</taxon>
        <taxon>Agaricomycetes</taxon>
        <taxon>Agaricomycetidae</taxon>
        <taxon>Agaricales</taxon>
        <taxon>Marasmiineae</taxon>
        <taxon>Mycenaceae</taxon>
        <taxon>Mycena</taxon>
    </lineage>
</organism>
<sequence>MTRQLSRELQGVPTEILVQTFADRILVLVTQLGRVGNLIQTTIPDTTPLPVLAVRDPVQPNLQALPEPPSAIQLTPLLGRAPSPHIQTLHSLYAAQIATILWTARSSNPLEVSRKSVVVGIALRRSDAHDDQGLTEYERSVFAGVMSMVLELATAMLFAGPKRHLAGGACQNYGDCYATGRR</sequence>
<proteinExistence type="predicted"/>
<name>A0AAD6VPT8_9AGAR</name>
<protein>
    <recommendedName>
        <fullName evidence="3">Proteasome assembly chaperone 3</fullName>
    </recommendedName>
</protein>
<dbReference type="Gene3D" id="3.30.230.90">
    <property type="match status" value="1"/>
</dbReference>
<dbReference type="Proteomes" id="UP001219525">
    <property type="component" value="Unassembled WGS sequence"/>
</dbReference>